<proteinExistence type="predicted"/>
<protein>
    <recommendedName>
        <fullName evidence="3">DUF6594 domain-containing protein</fullName>
    </recommendedName>
</protein>
<feature type="region of interest" description="Disordered" evidence="1">
    <location>
        <begin position="1"/>
        <end position="190"/>
    </location>
</feature>
<dbReference type="Pfam" id="PF20237">
    <property type="entry name" value="DUF6594"/>
    <property type="match status" value="1"/>
</dbReference>
<dbReference type="OrthoDB" id="5416037at2759"/>
<name>A0A545V589_9HYPO</name>
<feature type="domain" description="DUF6594" evidence="3">
    <location>
        <begin position="244"/>
        <end position="531"/>
    </location>
</feature>
<feature type="compositionally biased region" description="Polar residues" evidence="1">
    <location>
        <begin position="130"/>
        <end position="146"/>
    </location>
</feature>
<evidence type="ECO:0000313" key="5">
    <source>
        <dbReference type="Proteomes" id="UP000315783"/>
    </source>
</evidence>
<dbReference type="InterPro" id="IPR046529">
    <property type="entry name" value="DUF6594"/>
</dbReference>
<keyword evidence="5" id="KW-1185">Reference proteome</keyword>
<feature type="transmembrane region" description="Helical" evidence="2">
    <location>
        <begin position="489"/>
        <end position="507"/>
    </location>
</feature>
<dbReference type="EMBL" id="SPUK01000005">
    <property type="protein sequence ID" value="TQV96884.1"/>
    <property type="molecule type" value="Genomic_DNA"/>
</dbReference>
<keyword evidence="2" id="KW-1133">Transmembrane helix</keyword>
<dbReference type="PANTHER" id="PTHR34502">
    <property type="entry name" value="DUF6594 DOMAIN-CONTAINING PROTEIN-RELATED"/>
    <property type="match status" value="1"/>
</dbReference>
<feature type="compositionally biased region" description="Polar residues" evidence="1">
    <location>
        <begin position="45"/>
        <end position="57"/>
    </location>
</feature>
<feature type="compositionally biased region" description="Basic and acidic residues" evidence="1">
    <location>
        <begin position="147"/>
        <end position="159"/>
    </location>
</feature>
<comment type="caution">
    <text evidence="4">The sequence shown here is derived from an EMBL/GenBank/DDBJ whole genome shotgun (WGS) entry which is preliminary data.</text>
</comment>
<evidence type="ECO:0000256" key="1">
    <source>
        <dbReference type="SAM" id="MobiDB-lite"/>
    </source>
</evidence>
<dbReference type="AlphaFoldDB" id="A0A545V589"/>
<organism evidence="4 5">
    <name type="scientific">Cordyceps javanica</name>
    <dbReference type="NCBI Taxonomy" id="43265"/>
    <lineage>
        <taxon>Eukaryota</taxon>
        <taxon>Fungi</taxon>
        <taxon>Dikarya</taxon>
        <taxon>Ascomycota</taxon>
        <taxon>Pezizomycotina</taxon>
        <taxon>Sordariomycetes</taxon>
        <taxon>Hypocreomycetidae</taxon>
        <taxon>Hypocreales</taxon>
        <taxon>Cordycipitaceae</taxon>
        <taxon>Cordyceps</taxon>
    </lineage>
</organism>
<sequence length="543" mass="58757">MASKGGISNGKRSSLSRASSSRRRPGRAVTIEDVVDSEDHLHRVSQASSPKMSSANGEVSPEWYSYTGSEPRPIAEPNRGDGVPAQVTSEGGEAPQKLSSGDPATKEEHRAAPDASAGVDQSVPKKEVLGTSSAAQTSDPSPTPRASEQKVEEDAHTSEAGRPPTLRFAENPQPHPLPFQSPMGPWAHPHVHGQPVPPHYRPIYPPPPLPLPPMSPPLFGMLHPPMLPPEGQIARFEPRNLSGYELLASRLAGSESELPIPPIYRRFKDLHHRILLDLADELTILEERLQHLDDLDGMNRRCRNGFLPASRRLEESDPNEVTTARKQLKDQAAYKLFQYCTQFDLLKRVSEFRDAMPEEVNEYRSFLAANAPVVPSEMRFLDKTADLLCLSDGPYYLDEESLSDSQAPATRTPRLLEAPTAPSAVGVGGPLDQARDYTAAARSGSSNGKRPRPLSPVTLRHMLVGACMAIILPILSFPIIAGFLSRMTVVALVGLGMAVVGVQSGAYDMFAGRASPVDSAIALGIYAGFMMIVAVTFGGGEVR</sequence>
<dbReference type="STRING" id="43265.A0A545V589"/>
<evidence type="ECO:0000259" key="3">
    <source>
        <dbReference type="Pfam" id="PF20237"/>
    </source>
</evidence>
<feature type="transmembrane region" description="Helical" evidence="2">
    <location>
        <begin position="519"/>
        <end position="540"/>
    </location>
</feature>
<evidence type="ECO:0000313" key="4">
    <source>
        <dbReference type="EMBL" id="TQV96884.1"/>
    </source>
</evidence>
<evidence type="ECO:0000256" key="2">
    <source>
        <dbReference type="SAM" id="Phobius"/>
    </source>
</evidence>
<keyword evidence="2" id="KW-0472">Membrane</keyword>
<reference evidence="4 5" key="1">
    <citation type="journal article" date="2019" name="Appl. Microbiol. Biotechnol.">
        <title>Genome sequence of Isaria javanica and comparative genome analysis insights into family S53 peptidase evolution in fungal entomopathogens.</title>
        <authorList>
            <person name="Lin R."/>
            <person name="Zhang X."/>
            <person name="Xin B."/>
            <person name="Zou M."/>
            <person name="Gao Y."/>
            <person name="Qin F."/>
            <person name="Hu Q."/>
            <person name="Xie B."/>
            <person name="Cheng X."/>
        </authorList>
    </citation>
    <scope>NUCLEOTIDE SEQUENCE [LARGE SCALE GENOMIC DNA]</scope>
    <source>
        <strain evidence="4 5">IJ1G</strain>
    </source>
</reference>
<gene>
    <name evidence="4" type="ORF">IF1G_04124</name>
</gene>
<dbReference type="PANTHER" id="PTHR34502:SF6">
    <property type="entry name" value="DUF6594 DOMAIN-CONTAINING PROTEIN"/>
    <property type="match status" value="1"/>
</dbReference>
<accession>A0A545V589</accession>
<dbReference type="Proteomes" id="UP000315783">
    <property type="component" value="Unassembled WGS sequence"/>
</dbReference>
<feature type="transmembrane region" description="Helical" evidence="2">
    <location>
        <begin position="462"/>
        <end position="484"/>
    </location>
</feature>
<keyword evidence="2" id="KW-0812">Transmembrane</keyword>